<organism evidence="2 3">
    <name type="scientific">Desmophyllum pertusum</name>
    <dbReference type="NCBI Taxonomy" id="174260"/>
    <lineage>
        <taxon>Eukaryota</taxon>
        <taxon>Metazoa</taxon>
        <taxon>Cnidaria</taxon>
        <taxon>Anthozoa</taxon>
        <taxon>Hexacorallia</taxon>
        <taxon>Scleractinia</taxon>
        <taxon>Caryophylliina</taxon>
        <taxon>Caryophylliidae</taxon>
        <taxon>Desmophyllum</taxon>
    </lineage>
</organism>
<name>A0A9W9YQQ1_9CNID</name>
<evidence type="ECO:0000313" key="2">
    <source>
        <dbReference type="EMBL" id="KAJ7363290.1"/>
    </source>
</evidence>
<proteinExistence type="predicted"/>
<gene>
    <name evidence="2" type="primary">LIN37_2</name>
    <name evidence="2" type="ORF">OS493_011574</name>
</gene>
<dbReference type="AlphaFoldDB" id="A0A9W9YQQ1"/>
<dbReference type="EMBL" id="MU827306">
    <property type="protein sequence ID" value="KAJ7363290.1"/>
    <property type="molecule type" value="Genomic_DNA"/>
</dbReference>
<protein>
    <submittedName>
        <fullName evidence="2">Cell cycle</fullName>
    </submittedName>
</protein>
<evidence type="ECO:0000256" key="1">
    <source>
        <dbReference type="SAM" id="MobiDB-lite"/>
    </source>
</evidence>
<feature type="region of interest" description="Disordered" evidence="1">
    <location>
        <begin position="29"/>
        <end position="61"/>
    </location>
</feature>
<accession>A0A9W9YQQ1</accession>
<keyword evidence="3" id="KW-1185">Reference proteome</keyword>
<evidence type="ECO:0000313" key="3">
    <source>
        <dbReference type="Proteomes" id="UP001163046"/>
    </source>
</evidence>
<dbReference type="Proteomes" id="UP001163046">
    <property type="component" value="Unassembled WGS sequence"/>
</dbReference>
<comment type="caution">
    <text evidence="2">The sequence shown here is derived from an EMBL/GenBank/DDBJ whole genome shotgun (WGS) entry which is preliminary data.</text>
</comment>
<reference evidence="2" key="1">
    <citation type="submission" date="2023-01" db="EMBL/GenBank/DDBJ databases">
        <title>Genome assembly of the deep-sea coral Lophelia pertusa.</title>
        <authorList>
            <person name="Herrera S."/>
            <person name="Cordes E."/>
        </authorList>
    </citation>
    <scope>NUCLEOTIDE SEQUENCE</scope>
    <source>
        <strain evidence="2">USNM1676648</strain>
        <tissue evidence="2">Polyp</tissue>
    </source>
</reference>
<sequence length="61" mass="6559">MAKSEENSSDVRSARVKLDGLLKDLIKKTEESEDEASSTAGSSVSFQMPPPSTPTKRYGIA</sequence>